<evidence type="ECO:0000256" key="17">
    <source>
        <dbReference type="PIRSR" id="PIRSR000350-4"/>
    </source>
</evidence>
<dbReference type="NCBIfam" id="TIGR02053">
    <property type="entry name" value="MerA"/>
    <property type="match status" value="1"/>
</dbReference>
<accession>A0A7Y0L2J0</accession>
<dbReference type="FunFam" id="3.30.390.30:FF:000001">
    <property type="entry name" value="Dihydrolipoyl dehydrogenase"/>
    <property type="match status" value="1"/>
</dbReference>
<feature type="disulfide bond" description="Redox-active" evidence="17">
    <location>
        <begin position="41"/>
        <end position="46"/>
    </location>
</feature>
<dbReference type="PROSITE" id="PS00076">
    <property type="entry name" value="PYRIDINE_REDOX_1"/>
    <property type="match status" value="1"/>
</dbReference>
<evidence type="ECO:0000256" key="1">
    <source>
        <dbReference type="ARBA" id="ARBA00007532"/>
    </source>
</evidence>
<feature type="binding site" evidence="16">
    <location>
        <position position="201"/>
    </location>
    <ligand>
        <name>NAD(+)</name>
        <dbReference type="ChEBI" id="CHEBI:57540"/>
    </ligand>
</feature>
<evidence type="ECO:0000259" key="19">
    <source>
        <dbReference type="Pfam" id="PF02852"/>
    </source>
</evidence>
<dbReference type="Proteomes" id="UP000533476">
    <property type="component" value="Unassembled WGS sequence"/>
</dbReference>
<keyword evidence="9" id="KW-0521">NADP</keyword>
<dbReference type="Gene3D" id="3.50.50.60">
    <property type="entry name" value="FAD/NAD(P)-binding domain"/>
    <property type="match status" value="2"/>
</dbReference>
<dbReference type="SUPFAM" id="SSF51905">
    <property type="entry name" value="FAD/NAD(P)-binding domain"/>
    <property type="match status" value="1"/>
</dbReference>
<dbReference type="GO" id="GO:0016152">
    <property type="term" value="F:mercury (II) reductase (NADP+) activity"/>
    <property type="evidence" value="ECO:0007669"/>
    <property type="project" value="UniProtKB-EC"/>
</dbReference>
<comment type="similarity">
    <text evidence="1 18">Belongs to the class-I pyridine nucleotide-disulfide oxidoreductase family.</text>
</comment>
<dbReference type="InterPro" id="IPR023753">
    <property type="entry name" value="FAD/NAD-binding_dom"/>
</dbReference>
<dbReference type="PRINTS" id="PR00411">
    <property type="entry name" value="PNDRDTASEI"/>
</dbReference>
<dbReference type="PRINTS" id="PR00368">
    <property type="entry name" value="FADPNR"/>
</dbReference>
<feature type="domain" description="FAD/NAD(P)-binding" evidence="20">
    <location>
        <begin position="4"/>
        <end position="324"/>
    </location>
</feature>
<evidence type="ECO:0000256" key="7">
    <source>
        <dbReference type="ARBA" id="ARBA00022723"/>
    </source>
</evidence>
<keyword evidence="5" id="KW-0475">Mercuric resistance</keyword>
<keyword evidence="11 18" id="KW-0560">Oxidoreductase</keyword>
<evidence type="ECO:0000256" key="5">
    <source>
        <dbReference type="ARBA" id="ARBA00022466"/>
    </source>
</evidence>
<comment type="caution">
    <text evidence="21">The sequence shown here is derived from an EMBL/GenBank/DDBJ whole genome shotgun (WGS) entry which is preliminary data.</text>
</comment>
<evidence type="ECO:0000313" key="22">
    <source>
        <dbReference type="Proteomes" id="UP000533476"/>
    </source>
</evidence>
<evidence type="ECO:0000256" key="3">
    <source>
        <dbReference type="ARBA" id="ARBA00012661"/>
    </source>
</evidence>
<dbReference type="GO" id="GO:0050660">
    <property type="term" value="F:flavin adenine dinucleotide binding"/>
    <property type="evidence" value="ECO:0007669"/>
    <property type="project" value="InterPro"/>
</dbReference>
<evidence type="ECO:0000256" key="9">
    <source>
        <dbReference type="ARBA" id="ARBA00022857"/>
    </source>
</evidence>
<keyword evidence="12" id="KW-1015">Disulfide bond</keyword>
<sequence>MQSYDLLVLGGGSAGFAAAIRAAEANKRVAMIEGGTMGGTCVNVGCVPSKTLIAAANTRHAALHPRFQGLNLSGTAVDWSTVMGDKTALVEALRQAKYADVLAAYPQIEWVAGHGVIRTTDPVTVTVGTDTLVAPRLIVATGAHPWAPPIPGLADTPYWTSTEALASETLPETLLVIGGSAVGLEIGQLYQRLGSQVTVLEALDRIVPLEDTEVSEGLAQYLRTEGLGIHVGVQIQSVAHEDGHFTVQALSGGRAQTFTADRLLVATGRRPNTADFGLAEVGVAMDSRGAMVVNDRLQTSLPTIYAAGDVTGQAMFVYVAAEAGSIAATNALGLGDRILDVTTLPKVTFTDPQVASVGLTDAGTEAAGLDCTCTSLPLAYVPRALANRDTRGFIKLVVEHGTERIVGMHVVAPEAGEIIQVGTLAVKYAMSLSDVTSLFFPYLTMVEGVKLAAITFHKDVSTLSCCAGS</sequence>
<evidence type="ECO:0000259" key="20">
    <source>
        <dbReference type="Pfam" id="PF07992"/>
    </source>
</evidence>
<dbReference type="PIRSF" id="PIRSF000350">
    <property type="entry name" value="Mercury_reductase_MerA"/>
    <property type="match status" value="1"/>
</dbReference>
<evidence type="ECO:0000256" key="16">
    <source>
        <dbReference type="PIRSR" id="PIRSR000350-3"/>
    </source>
</evidence>
<dbReference type="InterPro" id="IPR016156">
    <property type="entry name" value="FAD/NAD-linked_Rdtase_dimer_sf"/>
</dbReference>
<keyword evidence="22" id="KW-1185">Reference proteome</keyword>
<dbReference type="InterPro" id="IPR021179">
    <property type="entry name" value="Mercury_reductase_MerA"/>
</dbReference>
<evidence type="ECO:0000256" key="12">
    <source>
        <dbReference type="ARBA" id="ARBA00023157"/>
    </source>
</evidence>
<dbReference type="PANTHER" id="PTHR43014:SF2">
    <property type="entry name" value="MERCURIC REDUCTASE"/>
    <property type="match status" value="1"/>
</dbReference>
<keyword evidence="7" id="KW-0479">Metal-binding</keyword>
<feature type="binding site" evidence="16">
    <location>
        <position position="50"/>
    </location>
    <ligand>
        <name>FAD</name>
        <dbReference type="ChEBI" id="CHEBI:57692"/>
    </ligand>
</feature>
<comment type="cofactor">
    <cofactor evidence="16">
        <name>FAD</name>
        <dbReference type="ChEBI" id="CHEBI:57692"/>
    </cofactor>
    <text evidence="16">Binds 1 FAD per subunit.</text>
</comment>
<keyword evidence="10" id="KW-0476">Mercury</keyword>
<evidence type="ECO:0000256" key="8">
    <source>
        <dbReference type="ARBA" id="ARBA00022827"/>
    </source>
</evidence>
<dbReference type="GO" id="GO:0045340">
    <property type="term" value="F:mercury ion binding"/>
    <property type="evidence" value="ECO:0007669"/>
    <property type="project" value="InterPro"/>
</dbReference>
<organism evidence="21 22">
    <name type="scientific">Sulfobacillus harzensis</name>
    <dbReference type="NCBI Taxonomy" id="2729629"/>
    <lineage>
        <taxon>Bacteria</taxon>
        <taxon>Bacillati</taxon>
        <taxon>Bacillota</taxon>
        <taxon>Clostridia</taxon>
        <taxon>Eubacteriales</taxon>
        <taxon>Clostridiales Family XVII. Incertae Sedis</taxon>
        <taxon>Sulfobacillus</taxon>
    </lineage>
</organism>
<evidence type="ECO:0000256" key="10">
    <source>
        <dbReference type="ARBA" id="ARBA00022914"/>
    </source>
</evidence>
<comment type="subunit">
    <text evidence="2">Homodimer.</text>
</comment>
<evidence type="ECO:0000256" key="15">
    <source>
        <dbReference type="ARBA" id="ARBA00048984"/>
    </source>
</evidence>
<dbReference type="GO" id="GO:0050787">
    <property type="term" value="P:detoxification of mercury ion"/>
    <property type="evidence" value="ECO:0007669"/>
    <property type="project" value="InterPro"/>
</dbReference>
<keyword evidence="16" id="KW-0520">NAD</keyword>
<dbReference type="GO" id="GO:0016668">
    <property type="term" value="F:oxidoreductase activity, acting on a sulfur group of donors, NAD(P) as acceptor"/>
    <property type="evidence" value="ECO:0007669"/>
    <property type="project" value="InterPro"/>
</dbReference>
<dbReference type="GO" id="GO:0003955">
    <property type="term" value="F:NAD(P)H dehydrogenase (quinone) activity"/>
    <property type="evidence" value="ECO:0007669"/>
    <property type="project" value="TreeGrafter"/>
</dbReference>
<dbReference type="InterPro" id="IPR004099">
    <property type="entry name" value="Pyr_nucl-diS_OxRdtase_dimer"/>
</dbReference>
<evidence type="ECO:0000256" key="6">
    <source>
        <dbReference type="ARBA" id="ARBA00022630"/>
    </source>
</evidence>
<evidence type="ECO:0000256" key="18">
    <source>
        <dbReference type="RuleBase" id="RU003691"/>
    </source>
</evidence>
<feature type="binding site" evidence="16">
    <location>
        <position position="115"/>
    </location>
    <ligand>
        <name>FAD</name>
        <dbReference type="ChEBI" id="CHEBI:57692"/>
    </ligand>
</feature>
<dbReference type="Pfam" id="PF02852">
    <property type="entry name" value="Pyr_redox_dim"/>
    <property type="match status" value="1"/>
</dbReference>
<dbReference type="PANTHER" id="PTHR43014">
    <property type="entry name" value="MERCURIC REDUCTASE"/>
    <property type="match status" value="1"/>
</dbReference>
<keyword evidence="13 18" id="KW-0676">Redox-active center</keyword>
<proteinExistence type="inferred from homology"/>
<feature type="binding site" evidence="16">
    <location>
        <begin position="178"/>
        <end position="185"/>
    </location>
    <ligand>
        <name>NAD(+)</name>
        <dbReference type="ChEBI" id="CHEBI:57540"/>
    </ligand>
</feature>
<dbReference type="SUPFAM" id="SSF55424">
    <property type="entry name" value="FAD/NAD-linked reductases, dimerisation (C-terminal) domain"/>
    <property type="match status" value="1"/>
</dbReference>
<feature type="binding site" evidence="16">
    <location>
        <position position="309"/>
    </location>
    <ligand>
        <name>FAD</name>
        <dbReference type="ChEBI" id="CHEBI:57692"/>
    </ligand>
</feature>
<evidence type="ECO:0000256" key="2">
    <source>
        <dbReference type="ARBA" id="ARBA00011738"/>
    </source>
</evidence>
<keyword evidence="6 18" id="KW-0285">Flavoprotein</keyword>
<dbReference type="InterPro" id="IPR012999">
    <property type="entry name" value="Pyr_OxRdtase_I_AS"/>
</dbReference>
<dbReference type="Pfam" id="PF07992">
    <property type="entry name" value="Pyr_redox_2"/>
    <property type="match status" value="1"/>
</dbReference>
<dbReference type="AlphaFoldDB" id="A0A7Y0L2J0"/>
<name>A0A7Y0L2J0_9FIRM</name>
<dbReference type="GO" id="GO:0050661">
    <property type="term" value="F:NADP binding"/>
    <property type="evidence" value="ECO:0007669"/>
    <property type="project" value="InterPro"/>
</dbReference>
<gene>
    <name evidence="21" type="primary">merA</name>
    <name evidence="21" type="ORF">HIJ39_04155</name>
</gene>
<reference evidence="21 22" key="1">
    <citation type="submission" date="2020-04" db="EMBL/GenBank/DDBJ databases">
        <authorList>
            <person name="Zhang R."/>
            <person name="Schippers A."/>
        </authorList>
    </citation>
    <scope>NUCLEOTIDE SEQUENCE [LARGE SCALE GENOMIC DNA]</scope>
    <source>
        <strain evidence="21 22">DSM 109850</strain>
    </source>
</reference>
<evidence type="ECO:0000256" key="4">
    <source>
        <dbReference type="ARBA" id="ARBA00014791"/>
    </source>
</evidence>
<dbReference type="EC" id="1.16.1.1" evidence="3"/>
<evidence type="ECO:0000313" key="21">
    <source>
        <dbReference type="EMBL" id="NMP21551.1"/>
    </source>
</evidence>
<protein>
    <recommendedName>
        <fullName evidence="4">Mercuric reductase</fullName>
        <ecNumber evidence="3">1.16.1.1</ecNumber>
    </recommendedName>
    <alternativeName>
        <fullName evidence="14">Hg(II) reductase</fullName>
    </alternativeName>
</protein>
<evidence type="ECO:0000256" key="13">
    <source>
        <dbReference type="ARBA" id="ARBA00023284"/>
    </source>
</evidence>
<keyword evidence="16" id="KW-0547">Nucleotide-binding</keyword>
<feature type="domain" description="Pyridine nucleotide-disulphide oxidoreductase dimerisation" evidence="19">
    <location>
        <begin position="345"/>
        <end position="452"/>
    </location>
</feature>
<dbReference type="EMBL" id="JABBVZ010000009">
    <property type="protein sequence ID" value="NMP21551.1"/>
    <property type="molecule type" value="Genomic_DNA"/>
</dbReference>
<dbReference type="InterPro" id="IPR001100">
    <property type="entry name" value="Pyr_nuc-diS_OxRdtase"/>
</dbReference>
<dbReference type="InterPro" id="IPR036188">
    <property type="entry name" value="FAD/NAD-bd_sf"/>
</dbReference>
<comment type="catalytic activity">
    <reaction evidence="15">
        <text>Hg + NADP(+) + H(+) = Hg(2+) + NADPH</text>
        <dbReference type="Rhea" id="RHEA:23856"/>
        <dbReference type="ChEBI" id="CHEBI:15378"/>
        <dbReference type="ChEBI" id="CHEBI:16170"/>
        <dbReference type="ChEBI" id="CHEBI:16793"/>
        <dbReference type="ChEBI" id="CHEBI:57783"/>
        <dbReference type="ChEBI" id="CHEBI:58349"/>
        <dbReference type="EC" id="1.16.1.1"/>
    </reaction>
</comment>
<evidence type="ECO:0000256" key="14">
    <source>
        <dbReference type="ARBA" id="ARBA00031725"/>
    </source>
</evidence>
<feature type="binding site" evidence="16">
    <location>
        <position position="268"/>
    </location>
    <ligand>
        <name>NAD(+)</name>
        <dbReference type="ChEBI" id="CHEBI:57540"/>
    </ligand>
</feature>
<dbReference type="Gene3D" id="3.30.390.30">
    <property type="match status" value="1"/>
</dbReference>
<dbReference type="RefSeq" id="WP_169097012.1">
    <property type="nucleotide sequence ID" value="NZ_JABBVZ010000009.1"/>
</dbReference>
<evidence type="ECO:0000256" key="11">
    <source>
        <dbReference type="ARBA" id="ARBA00023002"/>
    </source>
</evidence>
<keyword evidence="8 16" id="KW-0274">FAD</keyword>